<name>I9FYZ0_9BACT</name>
<dbReference type="Proteomes" id="UP000005974">
    <property type="component" value="Unassembled WGS sequence"/>
</dbReference>
<sequence>MIGKIRKGRSFGGCIRYVTQKDDAEIIASEGVLLGTAEEMARSFRWQCLLNPDVAKPVGHIALSFKPEDAPRLTDAFMARLAGEYLELMGIRNTQFIGKHSINSPFHSKNVILLL</sequence>
<accession>I9FYZ0</accession>
<organism evidence="2 3">
    <name type="scientific">Phocaeicola dorei CL02T12C06</name>
    <dbReference type="NCBI Taxonomy" id="997876"/>
    <lineage>
        <taxon>Bacteria</taxon>
        <taxon>Pseudomonadati</taxon>
        <taxon>Bacteroidota</taxon>
        <taxon>Bacteroidia</taxon>
        <taxon>Bacteroidales</taxon>
        <taxon>Bacteroidaceae</taxon>
        <taxon>Phocaeicola</taxon>
    </lineage>
</organism>
<proteinExistence type="predicted"/>
<dbReference type="Pfam" id="PF03432">
    <property type="entry name" value="Relaxase"/>
    <property type="match status" value="1"/>
</dbReference>
<gene>
    <name evidence="2" type="ORF">HMPREF1064_00696</name>
</gene>
<dbReference type="HOGENOM" id="CLU_2151151_0_0_10"/>
<protein>
    <recommendedName>
        <fullName evidence="1">MobA/VirD2-like nuclease domain-containing protein</fullName>
    </recommendedName>
</protein>
<dbReference type="OrthoDB" id="1525197at2"/>
<dbReference type="PATRIC" id="fig|997876.3.peg.714"/>
<comment type="caution">
    <text evidence="2">The sequence shown here is derived from an EMBL/GenBank/DDBJ whole genome shotgun (WGS) entry which is preliminary data.</text>
</comment>
<dbReference type="AlphaFoldDB" id="I9FYZ0"/>
<evidence type="ECO:0000313" key="3">
    <source>
        <dbReference type="Proteomes" id="UP000005974"/>
    </source>
</evidence>
<evidence type="ECO:0000313" key="2">
    <source>
        <dbReference type="EMBL" id="EIY39149.1"/>
    </source>
</evidence>
<keyword evidence="3" id="KW-1185">Reference proteome</keyword>
<dbReference type="EMBL" id="AGXJ01000013">
    <property type="protein sequence ID" value="EIY39149.1"/>
    <property type="molecule type" value="Genomic_DNA"/>
</dbReference>
<feature type="domain" description="MobA/VirD2-like nuclease" evidence="1">
    <location>
        <begin position="17"/>
        <end position="97"/>
    </location>
</feature>
<dbReference type="InterPro" id="IPR005094">
    <property type="entry name" value="Endonuclease_MobA/VirD2"/>
</dbReference>
<reference evidence="2 3" key="1">
    <citation type="submission" date="2012-02" db="EMBL/GenBank/DDBJ databases">
        <title>The Genome Sequence of Bacteroides dorei CL02T12C06.</title>
        <authorList>
            <consortium name="The Broad Institute Genome Sequencing Platform"/>
            <person name="Earl A."/>
            <person name="Ward D."/>
            <person name="Feldgarden M."/>
            <person name="Gevers D."/>
            <person name="Zitomersky N.L."/>
            <person name="Coyne M.J."/>
            <person name="Comstock L.E."/>
            <person name="Young S.K."/>
            <person name="Zeng Q."/>
            <person name="Gargeya S."/>
            <person name="Fitzgerald M."/>
            <person name="Haas B."/>
            <person name="Abouelleil A."/>
            <person name="Alvarado L."/>
            <person name="Arachchi H.M."/>
            <person name="Berlin A."/>
            <person name="Chapman S.B."/>
            <person name="Gearin G."/>
            <person name="Goldberg J."/>
            <person name="Griggs A."/>
            <person name="Gujja S."/>
            <person name="Hansen M."/>
            <person name="Heiman D."/>
            <person name="Howarth C."/>
            <person name="Larimer J."/>
            <person name="Lui A."/>
            <person name="MacDonald P.J.P."/>
            <person name="McCowen C."/>
            <person name="Montmayeur A."/>
            <person name="Murphy C."/>
            <person name="Neiman D."/>
            <person name="Pearson M."/>
            <person name="Priest M."/>
            <person name="Roberts A."/>
            <person name="Saif S."/>
            <person name="Shea T."/>
            <person name="Sisk P."/>
            <person name="Stolte C."/>
            <person name="Sykes S."/>
            <person name="Wortman J."/>
            <person name="Nusbaum C."/>
            <person name="Birren B."/>
        </authorList>
    </citation>
    <scope>NUCLEOTIDE SEQUENCE [LARGE SCALE GENOMIC DNA]</scope>
    <source>
        <strain evidence="2 3">CL02T12C06</strain>
    </source>
</reference>
<evidence type="ECO:0000259" key="1">
    <source>
        <dbReference type="Pfam" id="PF03432"/>
    </source>
</evidence>